<dbReference type="EMBL" id="JAUHHV010000006">
    <property type="protein sequence ID" value="KAK1420034.1"/>
    <property type="molecule type" value="Genomic_DNA"/>
</dbReference>
<evidence type="ECO:0000259" key="1">
    <source>
        <dbReference type="PROSITE" id="PS51019"/>
    </source>
</evidence>
<dbReference type="AlphaFoldDB" id="A0AAD8NSX4"/>
<dbReference type="PROSITE" id="PS51019">
    <property type="entry name" value="REELIN"/>
    <property type="match status" value="1"/>
</dbReference>
<organism evidence="2 3">
    <name type="scientific">Tagetes erecta</name>
    <name type="common">African marigold</name>
    <dbReference type="NCBI Taxonomy" id="13708"/>
    <lineage>
        <taxon>Eukaryota</taxon>
        <taxon>Viridiplantae</taxon>
        <taxon>Streptophyta</taxon>
        <taxon>Embryophyta</taxon>
        <taxon>Tracheophyta</taxon>
        <taxon>Spermatophyta</taxon>
        <taxon>Magnoliopsida</taxon>
        <taxon>eudicotyledons</taxon>
        <taxon>Gunneridae</taxon>
        <taxon>Pentapetalae</taxon>
        <taxon>asterids</taxon>
        <taxon>campanulids</taxon>
        <taxon>Asterales</taxon>
        <taxon>Asteraceae</taxon>
        <taxon>Asteroideae</taxon>
        <taxon>Heliantheae alliance</taxon>
        <taxon>Tageteae</taxon>
        <taxon>Tagetes</taxon>
    </lineage>
</organism>
<evidence type="ECO:0000313" key="2">
    <source>
        <dbReference type="EMBL" id="KAK1420034.1"/>
    </source>
</evidence>
<comment type="caution">
    <text evidence="2">The sequence shown here is derived from an EMBL/GenBank/DDBJ whole genome shotgun (WGS) entry which is preliminary data.</text>
</comment>
<sequence>MTKLSPRKKETVKLIWSAPTRWSEALLLLARIHKEKNPYTITTRTQKLRLPLQVLESPSCPPPPSTSLYLNRDRPLPVCC</sequence>
<gene>
    <name evidence="2" type="ORF">QVD17_21322</name>
</gene>
<name>A0AAD8NSX4_TARER</name>
<dbReference type="Proteomes" id="UP001229421">
    <property type="component" value="Unassembled WGS sequence"/>
</dbReference>
<reference evidence="2" key="1">
    <citation type="journal article" date="2023" name="bioRxiv">
        <title>Improved chromosome-level genome assembly for marigold (Tagetes erecta).</title>
        <authorList>
            <person name="Jiang F."/>
            <person name="Yuan L."/>
            <person name="Wang S."/>
            <person name="Wang H."/>
            <person name="Xu D."/>
            <person name="Wang A."/>
            <person name="Fan W."/>
        </authorList>
    </citation>
    <scope>NUCLEOTIDE SEQUENCE</scope>
    <source>
        <strain evidence="2">WSJ</strain>
        <tissue evidence="2">Leaf</tissue>
    </source>
</reference>
<proteinExistence type="predicted"/>
<dbReference type="InterPro" id="IPR002861">
    <property type="entry name" value="Reeler_dom"/>
</dbReference>
<feature type="domain" description="Reelin" evidence="1">
    <location>
        <begin position="1"/>
        <end position="63"/>
    </location>
</feature>
<protein>
    <recommendedName>
        <fullName evidence="1">Reelin domain-containing protein</fullName>
    </recommendedName>
</protein>
<evidence type="ECO:0000313" key="3">
    <source>
        <dbReference type="Proteomes" id="UP001229421"/>
    </source>
</evidence>
<accession>A0AAD8NSX4</accession>
<keyword evidence="3" id="KW-1185">Reference proteome</keyword>